<comment type="caution">
    <text evidence="6">The sequence shown here is derived from an EMBL/GenBank/DDBJ whole genome shotgun (WGS) entry which is preliminary data.</text>
</comment>
<dbReference type="SUPFAM" id="SSF48371">
    <property type="entry name" value="ARM repeat"/>
    <property type="match status" value="1"/>
</dbReference>
<accession>A0AAV9BWC0</accession>
<reference evidence="6" key="2">
    <citation type="submission" date="2023-06" db="EMBL/GenBank/DDBJ databases">
        <authorList>
            <person name="Ma L."/>
            <person name="Liu K.-W."/>
            <person name="Li Z."/>
            <person name="Hsiao Y.-Y."/>
            <person name="Qi Y."/>
            <person name="Fu T."/>
            <person name="Tang G."/>
            <person name="Zhang D."/>
            <person name="Sun W.-H."/>
            <person name="Liu D.-K."/>
            <person name="Li Y."/>
            <person name="Chen G.-Z."/>
            <person name="Liu X.-D."/>
            <person name="Liao X.-Y."/>
            <person name="Jiang Y.-T."/>
            <person name="Yu X."/>
            <person name="Hao Y."/>
            <person name="Huang J."/>
            <person name="Zhao X.-W."/>
            <person name="Ke S."/>
            <person name="Chen Y.-Y."/>
            <person name="Wu W.-L."/>
            <person name="Hsu J.-L."/>
            <person name="Lin Y.-F."/>
            <person name="Huang M.-D."/>
            <person name="Li C.-Y."/>
            <person name="Huang L."/>
            <person name="Wang Z.-W."/>
            <person name="Zhao X."/>
            <person name="Zhong W.-Y."/>
            <person name="Peng D.-H."/>
            <person name="Ahmad S."/>
            <person name="Lan S."/>
            <person name="Zhang J.-S."/>
            <person name="Tsai W.-C."/>
            <person name="Van De Peer Y."/>
            <person name="Liu Z.-J."/>
        </authorList>
    </citation>
    <scope>NUCLEOTIDE SEQUENCE</scope>
    <source>
        <strain evidence="6">SCP</strain>
        <tissue evidence="6">Leaves</tissue>
    </source>
</reference>
<dbReference type="Gene3D" id="1.20.5.190">
    <property type="match status" value="5"/>
</dbReference>
<dbReference type="EMBL" id="JAUJYN010000001">
    <property type="protein sequence ID" value="KAK1280432.1"/>
    <property type="molecule type" value="Genomic_DNA"/>
</dbReference>
<evidence type="ECO:0000256" key="3">
    <source>
        <dbReference type="ARBA" id="ARBA00022737"/>
    </source>
</evidence>
<organism evidence="6 7">
    <name type="scientific">Acorus gramineus</name>
    <name type="common">Dwarf sweet flag</name>
    <dbReference type="NCBI Taxonomy" id="55184"/>
    <lineage>
        <taxon>Eukaryota</taxon>
        <taxon>Viridiplantae</taxon>
        <taxon>Streptophyta</taxon>
        <taxon>Embryophyta</taxon>
        <taxon>Tracheophyta</taxon>
        <taxon>Spermatophyta</taxon>
        <taxon>Magnoliopsida</taxon>
        <taxon>Liliopsida</taxon>
        <taxon>Acoraceae</taxon>
        <taxon>Acorus</taxon>
    </lineage>
</organism>
<gene>
    <name evidence="6" type="ORF">QJS04_geneDACA018211</name>
</gene>
<comment type="subcellular location">
    <subcellularLocation>
        <location evidence="1">Cytoplasm</location>
    </subcellularLocation>
</comment>
<keyword evidence="4" id="KW-0112">Calmodulin-binding</keyword>
<dbReference type="PROSITE" id="PS50096">
    <property type="entry name" value="IQ"/>
    <property type="match status" value="6"/>
</dbReference>
<dbReference type="GO" id="GO:0051295">
    <property type="term" value="P:establishment of meiotic spindle localization"/>
    <property type="evidence" value="ECO:0007669"/>
    <property type="project" value="TreeGrafter"/>
</dbReference>
<dbReference type="Pfam" id="PF00612">
    <property type="entry name" value="IQ"/>
    <property type="match status" value="7"/>
</dbReference>
<dbReference type="CDD" id="cd23767">
    <property type="entry name" value="IQCD"/>
    <property type="match status" value="2"/>
</dbReference>
<dbReference type="InterPro" id="IPR027417">
    <property type="entry name" value="P-loop_NTPase"/>
</dbReference>
<dbReference type="GO" id="GO:0000922">
    <property type="term" value="C:spindle pole"/>
    <property type="evidence" value="ECO:0007669"/>
    <property type="project" value="TreeGrafter"/>
</dbReference>
<evidence type="ECO:0000256" key="5">
    <source>
        <dbReference type="PROSITE-ProRule" id="PRU00259"/>
    </source>
</evidence>
<dbReference type="Gene3D" id="1.25.10.10">
    <property type="entry name" value="Leucine-rich Repeat Variant"/>
    <property type="match status" value="1"/>
</dbReference>
<feature type="repeat" description="ARM" evidence="5">
    <location>
        <begin position="463"/>
        <end position="510"/>
    </location>
</feature>
<dbReference type="InterPro" id="IPR016024">
    <property type="entry name" value="ARM-type_fold"/>
</dbReference>
<keyword evidence="2" id="KW-0963">Cytoplasm</keyword>
<proteinExistence type="predicted"/>
<dbReference type="GO" id="GO:0000278">
    <property type="term" value="P:mitotic cell cycle"/>
    <property type="evidence" value="ECO:0007669"/>
    <property type="project" value="TreeGrafter"/>
</dbReference>
<evidence type="ECO:0000256" key="1">
    <source>
        <dbReference type="ARBA" id="ARBA00004496"/>
    </source>
</evidence>
<dbReference type="InterPro" id="IPR000048">
    <property type="entry name" value="IQ_motif_EF-hand-BS"/>
</dbReference>
<dbReference type="GO" id="GO:0005737">
    <property type="term" value="C:cytoplasm"/>
    <property type="evidence" value="ECO:0007669"/>
    <property type="project" value="UniProtKB-SubCell"/>
</dbReference>
<dbReference type="SMART" id="SM00015">
    <property type="entry name" value="IQ"/>
    <property type="match status" value="9"/>
</dbReference>
<keyword evidence="3" id="KW-0677">Repeat</keyword>
<dbReference type="PROSITE" id="PS50176">
    <property type="entry name" value="ARM_REPEAT"/>
    <property type="match status" value="1"/>
</dbReference>
<dbReference type="PANTHER" id="PTHR22706">
    <property type="entry name" value="ASSEMBLY FACTOR FOR SPINDLE MICROTUBULES"/>
    <property type="match status" value="1"/>
</dbReference>
<name>A0AAV9BWC0_ACOGR</name>
<keyword evidence="7" id="KW-1185">Reference proteome</keyword>
<evidence type="ECO:0000256" key="2">
    <source>
        <dbReference type="ARBA" id="ARBA00022490"/>
    </source>
</evidence>
<dbReference type="InterPro" id="IPR000225">
    <property type="entry name" value="Armadillo"/>
</dbReference>
<dbReference type="AlphaFoldDB" id="A0AAV9BWC0"/>
<dbReference type="GO" id="GO:0005516">
    <property type="term" value="F:calmodulin binding"/>
    <property type="evidence" value="ECO:0007669"/>
    <property type="project" value="UniProtKB-KW"/>
</dbReference>
<evidence type="ECO:0008006" key="8">
    <source>
        <dbReference type="Google" id="ProtNLM"/>
    </source>
</evidence>
<evidence type="ECO:0000256" key="4">
    <source>
        <dbReference type="ARBA" id="ARBA00022860"/>
    </source>
</evidence>
<dbReference type="PANTHER" id="PTHR22706:SF1">
    <property type="entry name" value="ASSEMBLY FACTOR FOR SPINDLE MICROTUBULES"/>
    <property type="match status" value="1"/>
</dbReference>
<sequence length="601" mass="69693">MGFNLRTPSLRCSSTSHSPYSSGISLLNIQSWTETITQNPDHLDAQKILENNNAKERAARVIQCYYRGFIERRKFLKVKASALFLQIVTRAWFIGRSKIASNKVDIVLFSHRLSFEHQVIFTRYLQFITERYSFLRIQKSVLLIQRATRRWMTQNHMQKGALLSEEKFVDAATTLQSYIRGRMARSRYNSTASQIQRVNIVHGGKGKINLELEAATQIQIAWRKFIIRRLFLDQICAAIVIQRYWRGWLVKRNFLHQKSAILMIQSGFRLHKCQKEFKLCRLSAIKIQRFARGQLARRKLLGASSCQFGQQMDQCEDLVIWSSSELSETKIFLHSVLILQRWWRRVLWLKSQIRSVVMIQSCIRGWLIREESIRKKRSIVVIQCCWRGYMVRRDVGKNLFDLRNRLLKSKANGDNCMRLIDHLISALSELMGRRVSSILQTCATLDRATGYSQRCCDSLITAGAVNKLLELIQSSNQSPPDREVAKHACSTLRNIACHPDLADVLLSTHGLVETVFQELLRDKDDGYFISCELLKKLCMTHKGIEVVRGSQAFLKRIHAHAEDLKRKANNQRRNPRLFAASATTERRLRAIVDLLELIKDR</sequence>
<reference evidence="6" key="1">
    <citation type="journal article" date="2023" name="Nat. Commun.">
        <title>Diploid and tetraploid genomes of Acorus and the evolution of monocots.</title>
        <authorList>
            <person name="Ma L."/>
            <person name="Liu K.W."/>
            <person name="Li Z."/>
            <person name="Hsiao Y.Y."/>
            <person name="Qi Y."/>
            <person name="Fu T."/>
            <person name="Tang G.D."/>
            <person name="Zhang D."/>
            <person name="Sun W.H."/>
            <person name="Liu D.K."/>
            <person name="Li Y."/>
            <person name="Chen G.Z."/>
            <person name="Liu X.D."/>
            <person name="Liao X.Y."/>
            <person name="Jiang Y.T."/>
            <person name="Yu X."/>
            <person name="Hao Y."/>
            <person name="Huang J."/>
            <person name="Zhao X.W."/>
            <person name="Ke S."/>
            <person name="Chen Y.Y."/>
            <person name="Wu W.L."/>
            <person name="Hsu J.L."/>
            <person name="Lin Y.F."/>
            <person name="Huang M.D."/>
            <person name="Li C.Y."/>
            <person name="Huang L."/>
            <person name="Wang Z.W."/>
            <person name="Zhao X."/>
            <person name="Zhong W.Y."/>
            <person name="Peng D.H."/>
            <person name="Ahmad S."/>
            <person name="Lan S."/>
            <person name="Zhang J.S."/>
            <person name="Tsai W.C."/>
            <person name="Van de Peer Y."/>
            <person name="Liu Z.J."/>
        </authorList>
    </citation>
    <scope>NUCLEOTIDE SEQUENCE</scope>
    <source>
        <strain evidence="6">SCP</strain>
    </source>
</reference>
<evidence type="ECO:0000313" key="7">
    <source>
        <dbReference type="Proteomes" id="UP001179952"/>
    </source>
</evidence>
<protein>
    <recommendedName>
        <fullName evidence="8">Abnormal spindle-like microcephaly-associated protein</fullName>
    </recommendedName>
</protein>
<dbReference type="Proteomes" id="UP001179952">
    <property type="component" value="Unassembled WGS sequence"/>
</dbReference>
<dbReference type="SMART" id="SM00185">
    <property type="entry name" value="ARM"/>
    <property type="match status" value="2"/>
</dbReference>
<dbReference type="InterPro" id="IPR051185">
    <property type="entry name" value="ASPM"/>
</dbReference>
<dbReference type="InterPro" id="IPR011989">
    <property type="entry name" value="ARM-like"/>
</dbReference>
<dbReference type="SUPFAM" id="SSF52540">
    <property type="entry name" value="P-loop containing nucleoside triphosphate hydrolases"/>
    <property type="match status" value="2"/>
</dbReference>
<dbReference type="GO" id="GO:0007051">
    <property type="term" value="P:spindle organization"/>
    <property type="evidence" value="ECO:0007669"/>
    <property type="project" value="TreeGrafter"/>
</dbReference>
<evidence type="ECO:0000313" key="6">
    <source>
        <dbReference type="EMBL" id="KAK1280432.1"/>
    </source>
</evidence>